<accession>A0A0L0WFA2</accession>
<dbReference type="InterPro" id="IPR046590">
    <property type="entry name" value="DUF6648"/>
</dbReference>
<dbReference type="AlphaFoldDB" id="A0A0L0WFA2"/>
<name>A0A0L0WFA2_GOTPU</name>
<dbReference type="Pfam" id="PF20353">
    <property type="entry name" value="DUF6648"/>
    <property type="match status" value="1"/>
</dbReference>
<dbReference type="PATRIC" id="fig|1503.3.peg.1199"/>
<comment type="caution">
    <text evidence="1">The sequence shown here is derived from an EMBL/GenBank/DDBJ whole genome shotgun (WGS) entry which is preliminary data.</text>
</comment>
<dbReference type="OrthoDB" id="1705959at2"/>
<dbReference type="Proteomes" id="UP000037267">
    <property type="component" value="Unassembled WGS sequence"/>
</dbReference>
<proteinExistence type="predicted"/>
<reference evidence="2" key="1">
    <citation type="submission" date="2015-07" db="EMBL/GenBank/DDBJ databases">
        <title>Draft genome sequence of the purine-degrading Gottschalkia purinilyticum DSM 1384 (formerly Clostridium purinilyticum).</title>
        <authorList>
            <person name="Poehlein A."/>
            <person name="Schiel-Bengelsdorf B."/>
            <person name="Bengelsdorf F.R."/>
            <person name="Daniel R."/>
            <person name="Duerre P."/>
        </authorList>
    </citation>
    <scope>NUCLEOTIDE SEQUENCE [LARGE SCALE GENOMIC DNA]</scope>
    <source>
        <strain evidence="2">DSM 1384</strain>
    </source>
</reference>
<dbReference type="RefSeq" id="WP_050353880.1">
    <property type="nucleotide sequence ID" value="NZ_LGSS01000001.1"/>
</dbReference>
<dbReference type="EMBL" id="LGSS01000001">
    <property type="protein sequence ID" value="KNF10158.1"/>
    <property type="molecule type" value="Genomic_DNA"/>
</dbReference>
<protein>
    <submittedName>
        <fullName evidence="1">Uncharacterized protein</fullName>
    </submittedName>
</protein>
<evidence type="ECO:0000313" key="1">
    <source>
        <dbReference type="EMBL" id="KNF10158.1"/>
    </source>
</evidence>
<organism evidence="1 2">
    <name type="scientific">Gottschalkia purinilytica</name>
    <name type="common">Clostridium purinilyticum</name>
    <dbReference type="NCBI Taxonomy" id="1503"/>
    <lineage>
        <taxon>Bacteria</taxon>
        <taxon>Bacillati</taxon>
        <taxon>Bacillota</taxon>
        <taxon>Tissierellia</taxon>
        <taxon>Tissierellales</taxon>
        <taxon>Gottschalkiaceae</taxon>
        <taxon>Gottschalkia</taxon>
    </lineage>
</organism>
<gene>
    <name evidence="1" type="ORF">CLPU_1c03230</name>
</gene>
<keyword evidence="2" id="KW-1185">Reference proteome</keyword>
<sequence>MGFKTASIFDTFFKHRDSLIIQYKNGDITKREFLRGNFDFVQRINLKPFSRIDSYEKGMYNYQYFNVLAKYYNMMAGELRDNPDYIDQRKDYIHKANSYYSKKDQATLQLLKFLEFKNMEAYFIKAESRYLNDKLYEIVLKDYEYAIFHSKSRWLLRVLREERVFIERKKKSLIDEYINEKY</sequence>
<evidence type="ECO:0000313" key="2">
    <source>
        <dbReference type="Proteomes" id="UP000037267"/>
    </source>
</evidence>